<feature type="compositionally biased region" description="Basic residues" evidence="3">
    <location>
        <begin position="148"/>
        <end position="167"/>
    </location>
</feature>
<dbReference type="PANTHER" id="PTHR15904">
    <property type="entry name" value="FAM13"/>
    <property type="match status" value="1"/>
</dbReference>
<feature type="domain" description="FAM13A-like" evidence="4">
    <location>
        <begin position="526"/>
        <end position="595"/>
    </location>
</feature>
<dbReference type="AlphaFoldDB" id="A0AAV8W3E8"/>
<evidence type="ECO:0000259" key="4">
    <source>
        <dbReference type="Pfam" id="PF26116"/>
    </source>
</evidence>
<reference evidence="5 6" key="1">
    <citation type="journal article" date="2023" name="Insect Mol. Biol.">
        <title>Genome sequencing provides insights into the evolution of gene families encoding plant cell wall-degrading enzymes in longhorned beetles.</title>
        <authorList>
            <person name="Shin N.R."/>
            <person name="Okamura Y."/>
            <person name="Kirsch R."/>
            <person name="Pauchet Y."/>
        </authorList>
    </citation>
    <scope>NUCLEOTIDE SEQUENCE [LARGE SCALE GENOMIC DNA]</scope>
    <source>
        <strain evidence="5">EAD_L_NR</strain>
    </source>
</reference>
<feature type="region of interest" description="Disordered" evidence="3">
    <location>
        <begin position="487"/>
        <end position="517"/>
    </location>
</feature>
<gene>
    <name evidence="5" type="ORF">NQ315_015800</name>
</gene>
<evidence type="ECO:0000256" key="3">
    <source>
        <dbReference type="SAM" id="MobiDB-lite"/>
    </source>
</evidence>
<comment type="caution">
    <text evidence="5">The sequence shown here is derived from an EMBL/GenBank/DDBJ whole genome shotgun (WGS) entry which is preliminary data.</text>
</comment>
<proteinExistence type="inferred from homology"/>
<keyword evidence="6" id="KW-1185">Reference proteome</keyword>
<organism evidence="5 6">
    <name type="scientific">Exocentrus adspersus</name>
    <dbReference type="NCBI Taxonomy" id="1586481"/>
    <lineage>
        <taxon>Eukaryota</taxon>
        <taxon>Metazoa</taxon>
        <taxon>Ecdysozoa</taxon>
        <taxon>Arthropoda</taxon>
        <taxon>Hexapoda</taxon>
        <taxon>Insecta</taxon>
        <taxon>Pterygota</taxon>
        <taxon>Neoptera</taxon>
        <taxon>Endopterygota</taxon>
        <taxon>Coleoptera</taxon>
        <taxon>Polyphaga</taxon>
        <taxon>Cucujiformia</taxon>
        <taxon>Chrysomeloidea</taxon>
        <taxon>Cerambycidae</taxon>
        <taxon>Lamiinae</taxon>
        <taxon>Acanthocinini</taxon>
        <taxon>Exocentrus</taxon>
    </lineage>
</organism>
<evidence type="ECO:0000256" key="2">
    <source>
        <dbReference type="SAM" id="Coils"/>
    </source>
</evidence>
<comment type="similarity">
    <text evidence="1">Belongs to the FAM13 family.</text>
</comment>
<evidence type="ECO:0000256" key="1">
    <source>
        <dbReference type="ARBA" id="ARBA00007549"/>
    </source>
</evidence>
<sequence>MKGPARKEEVAPKLTCRIDYETKIGKMKRVVSAPFAGKCQTIPTTYDEAKTSCKARKRKERQESISSLCQERKVIRSNSEERPAQKKYIENKNSIRRVSSSEDFQKSASIEKINLSPKKQTPSEKTLVYEDCEHEKRRSHERFARPLMLKKKHPSKRLKVRCVSRTKYKPELPSDSKEHKKAQPDTHPSDQDEGTGNRTRFLQLHGEERERSPSPTTTPVTPVLDFKTLHEQIDCSEPLLSQTTRQINENTETLPSLSVASNRLLSSPRNSIIATHRIYLDPDVPQMTSSLDKTPQNPVDERLQKLTKQINSLKKKIKKYESEFEAKHGFKPSHVEKMNDKTMKKLYADISKLKKEQKQLNEVSTNCSLIGGSETKTEKASAANLQDTINEIEKKLATKRESVCRSYQLEEMTSEQLLEEKVAVQKALLYLESIHGRPNNKEDRDVVRPFYDRYRLLKRMVGKISLSNAPGNELATIHENETMNFITPTSSSQSNDTESEKTTVLPSFSTDSDTDTSIGENLHSLSRSELVQQLKIVTEEKKELRRKVKEFEMEVQMKTGKMMQKEDRAPMEALYVSYKKTKAKARLLEALVGKQS</sequence>
<evidence type="ECO:0000313" key="5">
    <source>
        <dbReference type="EMBL" id="KAJ8921004.1"/>
    </source>
</evidence>
<feature type="coiled-coil region" evidence="2">
    <location>
        <begin position="527"/>
        <end position="561"/>
    </location>
</feature>
<feature type="compositionally biased region" description="Basic and acidic residues" evidence="3">
    <location>
        <begin position="127"/>
        <end position="144"/>
    </location>
</feature>
<feature type="compositionally biased region" description="Basic and acidic residues" evidence="3">
    <location>
        <begin position="76"/>
        <end position="90"/>
    </location>
</feature>
<protein>
    <recommendedName>
        <fullName evidence="4">FAM13A-like domain-containing protein</fullName>
    </recommendedName>
</protein>
<dbReference type="InterPro" id="IPR059029">
    <property type="entry name" value="FAM13A_dom"/>
</dbReference>
<accession>A0AAV8W3E8</accession>
<dbReference type="InterPro" id="IPR039102">
    <property type="entry name" value="FAM13"/>
</dbReference>
<feature type="compositionally biased region" description="Polar residues" evidence="3">
    <location>
        <begin position="487"/>
        <end position="508"/>
    </location>
</feature>
<dbReference type="Proteomes" id="UP001159042">
    <property type="component" value="Unassembled WGS sequence"/>
</dbReference>
<evidence type="ECO:0000313" key="6">
    <source>
        <dbReference type="Proteomes" id="UP001159042"/>
    </source>
</evidence>
<name>A0AAV8W3E8_9CUCU</name>
<dbReference type="EMBL" id="JANEYG010000012">
    <property type="protein sequence ID" value="KAJ8921004.1"/>
    <property type="molecule type" value="Genomic_DNA"/>
</dbReference>
<feature type="region of interest" description="Disordered" evidence="3">
    <location>
        <begin position="76"/>
        <end position="197"/>
    </location>
</feature>
<dbReference type="Gene3D" id="1.10.10.1460">
    <property type="match status" value="1"/>
</dbReference>
<feature type="coiled-coil region" evidence="2">
    <location>
        <begin position="303"/>
        <end position="402"/>
    </location>
</feature>
<keyword evidence="2" id="KW-0175">Coiled coil</keyword>
<dbReference type="PANTHER" id="PTHR15904:SF17">
    <property type="entry name" value="RHO-GAP DOMAIN-CONTAINING PROTEIN"/>
    <property type="match status" value="1"/>
</dbReference>
<feature type="compositionally biased region" description="Basic and acidic residues" evidence="3">
    <location>
        <begin position="168"/>
        <end position="190"/>
    </location>
</feature>
<dbReference type="Pfam" id="PF26116">
    <property type="entry name" value="FAM13A"/>
    <property type="match status" value="1"/>
</dbReference>